<organism evidence="3">
    <name type="scientific">Acyrthosiphon pisum</name>
    <name type="common">Pea aphid</name>
    <dbReference type="NCBI Taxonomy" id="7029"/>
    <lineage>
        <taxon>Eukaryota</taxon>
        <taxon>Metazoa</taxon>
        <taxon>Ecdysozoa</taxon>
        <taxon>Arthropoda</taxon>
        <taxon>Hexapoda</taxon>
        <taxon>Insecta</taxon>
        <taxon>Pterygota</taxon>
        <taxon>Neoptera</taxon>
        <taxon>Paraneoptera</taxon>
        <taxon>Hemiptera</taxon>
        <taxon>Sternorrhyncha</taxon>
        <taxon>Aphidomorpha</taxon>
        <taxon>Aphidoidea</taxon>
        <taxon>Aphididae</taxon>
        <taxon>Macrosiphini</taxon>
        <taxon>Acyrthosiphon</taxon>
    </lineage>
</organism>
<dbReference type="EMBL" id="AK341291">
    <property type="protein sequence ID" value="BAH71718.1"/>
    <property type="molecule type" value="mRNA"/>
</dbReference>
<accession>C4WUZ8</accession>
<sequence length="108" mass="11680">MKTSSSKVFASCVAIVCLASVANALPVQKSVAATTENPIVEKHGCRAHKNLVRQNVVDLKTYDSMLITNEVVQKQSNEVQSSEQSNEGQNSEQSNEGQNSEQSNEGQL</sequence>
<name>C4WUZ8_ACYPI</name>
<protein>
    <submittedName>
        <fullName evidence="3">ACYPI005168 protein</fullName>
    </submittedName>
</protein>
<feature type="signal peptide" evidence="2">
    <location>
        <begin position="1"/>
        <end position="24"/>
    </location>
</feature>
<feature type="region of interest" description="Disordered" evidence="1">
    <location>
        <begin position="73"/>
        <end position="108"/>
    </location>
</feature>
<evidence type="ECO:0000256" key="2">
    <source>
        <dbReference type="SAM" id="SignalP"/>
    </source>
</evidence>
<evidence type="ECO:0000256" key="1">
    <source>
        <dbReference type="SAM" id="MobiDB-lite"/>
    </source>
</evidence>
<gene>
    <name evidence="3" type="primary">ACYPI005168</name>
</gene>
<proteinExistence type="evidence at transcript level"/>
<feature type="chain" id="PRO_5002945585" evidence="2">
    <location>
        <begin position="25"/>
        <end position="108"/>
    </location>
</feature>
<keyword evidence="2" id="KW-0732">Signal</keyword>
<dbReference type="AlphaFoldDB" id="C4WUZ8"/>
<evidence type="ECO:0000313" key="3">
    <source>
        <dbReference type="EMBL" id="BAH71718.1"/>
    </source>
</evidence>
<dbReference type="OrthoDB" id="6620635at2759"/>
<reference evidence="3" key="1">
    <citation type="submission" date="2009-06" db="EMBL/GenBank/DDBJ databases">
        <title>A full-length cDNA resource of the pea aphid, Acyrthosiphon pisum.</title>
        <authorList>
            <person name="Shigenobu S."/>
            <person name="Nakabachi A."/>
            <person name="Richards S."/>
        </authorList>
    </citation>
    <scope>NUCLEOTIDE SEQUENCE</scope>
    <source>
        <strain evidence="3">LSR1</strain>
        <tissue evidence="3">Whole body</tissue>
    </source>
</reference>